<reference evidence="1" key="1">
    <citation type="journal article" date="2023" name="Mol. Biol. Evol.">
        <title>Third-Generation Sequencing Reveals the Adaptive Role of the Epigenome in Three Deep-Sea Polychaetes.</title>
        <authorList>
            <person name="Perez M."/>
            <person name="Aroh O."/>
            <person name="Sun Y."/>
            <person name="Lan Y."/>
            <person name="Juniper S.K."/>
            <person name="Young C.R."/>
            <person name="Angers B."/>
            <person name="Qian P.Y."/>
        </authorList>
    </citation>
    <scope>NUCLEOTIDE SEQUENCE</scope>
    <source>
        <strain evidence="1">R07B-5</strain>
    </source>
</reference>
<sequence length="124" mass="14099">MKPEDEHAIIWYICGCVADILHPRKPGLFAMQATPGISATRSTEVSLVELVYCIDFSSCSRDDNVTQLEDGRVNNFWEFQYNDPSAQTREQLDGFVYSNICFYVPNITCNTSSVWLKSPTIYIT</sequence>
<comment type="caution">
    <text evidence="1">The sequence shown here is derived from an EMBL/GenBank/DDBJ whole genome shotgun (WGS) entry which is preliminary data.</text>
</comment>
<dbReference type="EMBL" id="JAODUO010000618">
    <property type="protein sequence ID" value="KAK2177111.1"/>
    <property type="molecule type" value="Genomic_DNA"/>
</dbReference>
<accession>A0AAD9KTD3</accession>
<dbReference type="Proteomes" id="UP001209878">
    <property type="component" value="Unassembled WGS sequence"/>
</dbReference>
<proteinExistence type="predicted"/>
<evidence type="ECO:0000313" key="2">
    <source>
        <dbReference type="Proteomes" id="UP001209878"/>
    </source>
</evidence>
<dbReference type="AlphaFoldDB" id="A0AAD9KTD3"/>
<organism evidence="1 2">
    <name type="scientific">Ridgeia piscesae</name>
    <name type="common">Tubeworm</name>
    <dbReference type="NCBI Taxonomy" id="27915"/>
    <lineage>
        <taxon>Eukaryota</taxon>
        <taxon>Metazoa</taxon>
        <taxon>Spiralia</taxon>
        <taxon>Lophotrochozoa</taxon>
        <taxon>Annelida</taxon>
        <taxon>Polychaeta</taxon>
        <taxon>Sedentaria</taxon>
        <taxon>Canalipalpata</taxon>
        <taxon>Sabellida</taxon>
        <taxon>Siboglinidae</taxon>
        <taxon>Ridgeia</taxon>
    </lineage>
</organism>
<gene>
    <name evidence="1" type="ORF">NP493_617g02061</name>
</gene>
<evidence type="ECO:0000313" key="1">
    <source>
        <dbReference type="EMBL" id="KAK2177111.1"/>
    </source>
</evidence>
<protein>
    <submittedName>
        <fullName evidence="1">Uncharacterized protein</fullName>
    </submittedName>
</protein>
<keyword evidence="2" id="KW-1185">Reference proteome</keyword>
<name>A0AAD9KTD3_RIDPI</name>